<dbReference type="EMBL" id="CP119312">
    <property type="protein sequence ID" value="WEK04632.1"/>
    <property type="molecule type" value="Genomic_DNA"/>
</dbReference>
<feature type="region of interest" description="Disordered" evidence="5">
    <location>
        <begin position="1"/>
        <end position="23"/>
    </location>
</feature>
<dbReference type="InterPro" id="IPR011075">
    <property type="entry name" value="TetR_C"/>
</dbReference>
<dbReference type="PROSITE" id="PS50977">
    <property type="entry name" value="HTH_TETR_2"/>
    <property type="match status" value="1"/>
</dbReference>
<evidence type="ECO:0000259" key="6">
    <source>
        <dbReference type="PROSITE" id="PS50977"/>
    </source>
</evidence>
<accession>A0AAJ5VUP4</accession>
<protein>
    <submittedName>
        <fullName evidence="7">TetR/AcrR family transcriptional regulator</fullName>
    </submittedName>
</protein>
<evidence type="ECO:0000256" key="4">
    <source>
        <dbReference type="PROSITE-ProRule" id="PRU00335"/>
    </source>
</evidence>
<dbReference type="Pfam" id="PF16859">
    <property type="entry name" value="TetR_C_11"/>
    <property type="match status" value="1"/>
</dbReference>
<feature type="DNA-binding region" description="H-T-H motif" evidence="4">
    <location>
        <begin position="45"/>
        <end position="64"/>
    </location>
</feature>
<dbReference type="PANTHER" id="PTHR30055:SF148">
    <property type="entry name" value="TETR-FAMILY TRANSCRIPTIONAL REGULATOR"/>
    <property type="match status" value="1"/>
</dbReference>
<gene>
    <name evidence="7" type="ORF">P0Y65_21055</name>
</gene>
<dbReference type="Proteomes" id="UP001217476">
    <property type="component" value="Chromosome"/>
</dbReference>
<dbReference type="PANTHER" id="PTHR30055">
    <property type="entry name" value="HTH-TYPE TRANSCRIPTIONAL REGULATOR RUTR"/>
    <property type="match status" value="1"/>
</dbReference>
<dbReference type="AlphaFoldDB" id="A0AAJ5VUP4"/>
<evidence type="ECO:0000256" key="2">
    <source>
        <dbReference type="ARBA" id="ARBA00023125"/>
    </source>
</evidence>
<keyword evidence="1" id="KW-0805">Transcription regulation</keyword>
<keyword evidence="2 4" id="KW-0238">DNA-binding</keyword>
<dbReference type="GO" id="GO:0000976">
    <property type="term" value="F:transcription cis-regulatory region binding"/>
    <property type="evidence" value="ECO:0007669"/>
    <property type="project" value="TreeGrafter"/>
</dbReference>
<keyword evidence="3" id="KW-0804">Transcription</keyword>
<evidence type="ECO:0000256" key="1">
    <source>
        <dbReference type="ARBA" id="ARBA00023015"/>
    </source>
</evidence>
<dbReference type="InterPro" id="IPR050109">
    <property type="entry name" value="HTH-type_TetR-like_transc_reg"/>
</dbReference>
<dbReference type="Gene3D" id="1.10.357.10">
    <property type="entry name" value="Tetracycline Repressor, domain 2"/>
    <property type="match status" value="1"/>
</dbReference>
<dbReference type="GO" id="GO:0003700">
    <property type="term" value="F:DNA-binding transcription factor activity"/>
    <property type="evidence" value="ECO:0007669"/>
    <property type="project" value="TreeGrafter"/>
</dbReference>
<dbReference type="InterPro" id="IPR001647">
    <property type="entry name" value="HTH_TetR"/>
</dbReference>
<dbReference type="Gene3D" id="1.10.10.60">
    <property type="entry name" value="Homeodomain-like"/>
    <property type="match status" value="1"/>
</dbReference>
<evidence type="ECO:0000256" key="3">
    <source>
        <dbReference type="ARBA" id="ARBA00023163"/>
    </source>
</evidence>
<dbReference type="Pfam" id="PF00440">
    <property type="entry name" value="TetR_N"/>
    <property type="match status" value="1"/>
</dbReference>
<reference evidence="7" key="1">
    <citation type="submission" date="2023-03" db="EMBL/GenBank/DDBJ databases">
        <title>Andean soil-derived lignocellulolytic bacterial consortium as a source of novel taxa and putative plastic-active enzymes.</title>
        <authorList>
            <person name="Diaz-Garcia L."/>
            <person name="Chuvochina M."/>
            <person name="Feuerriegel G."/>
            <person name="Bunk B."/>
            <person name="Sproer C."/>
            <person name="Streit W.R."/>
            <person name="Rodriguez L.M."/>
            <person name="Overmann J."/>
            <person name="Jimenez D.J."/>
        </authorList>
    </citation>
    <scope>NUCLEOTIDE SEQUENCE</scope>
    <source>
        <strain evidence="7">MAG 4196</strain>
    </source>
</reference>
<dbReference type="SUPFAM" id="SSF48498">
    <property type="entry name" value="Tetracyclin repressor-like, C-terminal domain"/>
    <property type="match status" value="1"/>
</dbReference>
<evidence type="ECO:0000256" key="5">
    <source>
        <dbReference type="SAM" id="MobiDB-lite"/>
    </source>
</evidence>
<organism evidence="7 8">
    <name type="scientific">Candidatus Devosia phytovorans</name>
    <dbReference type="NCBI Taxonomy" id="3121372"/>
    <lineage>
        <taxon>Bacteria</taxon>
        <taxon>Pseudomonadati</taxon>
        <taxon>Pseudomonadota</taxon>
        <taxon>Alphaproteobacteria</taxon>
        <taxon>Hyphomicrobiales</taxon>
        <taxon>Devosiaceae</taxon>
        <taxon>Devosia</taxon>
    </lineage>
</organism>
<evidence type="ECO:0000313" key="8">
    <source>
        <dbReference type="Proteomes" id="UP001217476"/>
    </source>
</evidence>
<evidence type="ECO:0000313" key="7">
    <source>
        <dbReference type="EMBL" id="WEK04632.1"/>
    </source>
</evidence>
<proteinExistence type="predicted"/>
<dbReference type="InterPro" id="IPR036271">
    <property type="entry name" value="Tet_transcr_reg_TetR-rel_C_sf"/>
</dbReference>
<dbReference type="InterPro" id="IPR009057">
    <property type="entry name" value="Homeodomain-like_sf"/>
</dbReference>
<name>A0AAJ5VUP4_9HYPH</name>
<feature type="domain" description="HTH tetR-type" evidence="6">
    <location>
        <begin position="22"/>
        <end position="82"/>
    </location>
</feature>
<dbReference type="SUPFAM" id="SSF46689">
    <property type="entry name" value="Homeodomain-like"/>
    <property type="match status" value="1"/>
</dbReference>
<sequence length="203" mass="22249">MSPNPAADSDDRRRSIGARRNPETEQAILEAADAIMVEEGISGFSIEAVAKRARAGKPTIYKWWPDRAALLLDVYHRRKPANVHTDTGTVEGDLFAFFTGVFAHWDGGAGDIFRFVIAEAQRDAGAAEALNGYAAERRVQSGQIFQRGVDRGELSADVDVGLCADMVAGFIWQRLLTGRIERDPAQVRQLVRQMVRGLLAPAV</sequence>